<dbReference type="AlphaFoldDB" id="A0A7T0KG77"/>
<keyword evidence="1" id="KW-0805">Transcription regulation</keyword>
<evidence type="ECO:0000256" key="4">
    <source>
        <dbReference type="PIRSR" id="PIRSR640198-2"/>
    </source>
</evidence>
<dbReference type="SUPFAM" id="SSF46785">
    <property type="entry name" value="Winged helix' DNA-binding domain"/>
    <property type="match status" value="1"/>
</dbReference>
<dbReference type="GO" id="GO:0005524">
    <property type="term" value="F:ATP binding"/>
    <property type="evidence" value="ECO:0007669"/>
    <property type="project" value="UniProtKB-KW"/>
</dbReference>
<dbReference type="PANTHER" id="PTHR13504:SF38">
    <property type="entry name" value="FIDO DOMAIN-CONTAINING PROTEIN"/>
    <property type="match status" value="1"/>
</dbReference>
<evidence type="ECO:0000313" key="8">
    <source>
        <dbReference type="Proteomes" id="UP000594681"/>
    </source>
</evidence>
<sequence length="392" mass="42456">MWPTVTYEELTWSSSAPLSRRMRAKQPRTYCSSIVAPIAEQDVALSAPVVTSLTEATAAIARFDQKHAGIVAPFAPLLLRGESFASSRIEQLSSSARRILEAEAFQTGRGNAALISANTTMMRKAIHTRHIDSESIRAMHALLLGSESPHIAGVFRNEPVWIGGSDAHPVGALFVPPHHSYVQSLLEDLTEFIRREDIPALAKAALAHAQFETIHPFADGNGRTGRALVHAILGQSSLTTNGVLPISAALLSDTQRYFAALDSYRDGDVAAIISLFSDAAVSATMLGSQLGSQLMALRTEWAESTTLRADSAARKILDYLIQQPVVDAAGVAEHLNVSPATARRALERLEDDGIVRSSQVTKAKRAWHAPEVLELLDAFADANRRLTFRPDL</sequence>
<dbReference type="Gene3D" id="1.10.10.10">
    <property type="entry name" value="Winged helix-like DNA-binding domain superfamily/Winged helix DNA-binding domain"/>
    <property type="match status" value="1"/>
</dbReference>
<dbReference type="SMART" id="SM00420">
    <property type="entry name" value="HTH_DEOR"/>
    <property type="match status" value="1"/>
</dbReference>
<feature type="glycosylation site" description="N-linked (GlcNAc...) asparagine" evidence="5">
    <location>
        <position position="118"/>
    </location>
</feature>
<evidence type="ECO:0000313" key="7">
    <source>
        <dbReference type="EMBL" id="QPK80032.1"/>
    </source>
</evidence>
<gene>
    <name evidence="7" type="ORF">G7Y31_04905</name>
</gene>
<dbReference type="Gene3D" id="1.10.3290.10">
    <property type="entry name" value="Fido-like domain"/>
    <property type="match status" value="1"/>
</dbReference>
<feature type="binding site" evidence="4">
    <location>
        <begin position="219"/>
        <end position="226"/>
    </location>
    <ligand>
        <name>ATP</name>
        <dbReference type="ChEBI" id="CHEBI:30616"/>
    </ligand>
</feature>
<dbReference type="Pfam" id="PF13412">
    <property type="entry name" value="HTH_24"/>
    <property type="match status" value="1"/>
</dbReference>
<protein>
    <submittedName>
        <fullName evidence="7">Fic family protein</fullName>
    </submittedName>
</protein>
<dbReference type="InterPro" id="IPR001034">
    <property type="entry name" value="DeoR_HTH"/>
</dbReference>
<keyword evidence="4" id="KW-0067">ATP-binding</keyword>
<dbReference type="PANTHER" id="PTHR13504">
    <property type="entry name" value="FIDO DOMAIN-CONTAINING PROTEIN DDB_G0283145"/>
    <property type="match status" value="1"/>
</dbReference>
<accession>A0A7T0KG77</accession>
<organism evidence="7 8">
    <name type="scientific">Corynebacterium lizhenjunii</name>
    <dbReference type="NCBI Taxonomy" id="2709394"/>
    <lineage>
        <taxon>Bacteria</taxon>
        <taxon>Bacillati</taxon>
        <taxon>Actinomycetota</taxon>
        <taxon>Actinomycetes</taxon>
        <taxon>Mycobacteriales</taxon>
        <taxon>Corynebacteriaceae</taxon>
        <taxon>Corynebacterium</taxon>
    </lineage>
</organism>
<dbReference type="Proteomes" id="UP000594681">
    <property type="component" value="Chromosome"/>
</dbReference>
<keyword evidence="8" id="KW-1185">Reference proteome</keyword>
<dbReference type="RefSeq" id="WP_165009154.1">
    <property type="nucleotide sequence ID" value="NZ_CP064954.1"/>
</dbReference>
<evidence type="ECO:0000256" key="3">
    <source>
        <dbReference type="PIRSR" id="PIRSR640198-1"/>
    </source>
</evidence>
<proteinExistence type="predicted"/>
<dbReference type="KEGG" id="cliz:G7Y31_04905"/>
<dbReference type="SUPFAM" id="SSF140931">
    <property type="entry name" value="Fic-like"/>
    <property type="match status" value="1"/>
</dbReference>
<evidence type="ECO:0000256" key="2">
    <source>
        <dbReference type="ARBA" id="ARBA00023163"/>
    </source>
</evidence>
<feature type="domain" description="Fido" evidence="6">
    <location>
        <begin position="131"/>
        <end position="278"/>
    </location>
</feature>
<evidence type="ECO:0000256" key="1">
    <source>
        <dbReference type="ARBA" id="ARBA00023015"/>
    </source>
</evidence>
<dbReference type="EMBL" id="CP064954">
    <property type="protein sequence ID" value="QPK80032.1"/>
    <property type="molecule type" value="Genomic_DNA"/>
</dbReference>
<dbReference type="PROSITE" id="PS51459">
    <property type="entry name" value="FIDO"/>
    <property type="match status" value="1"/>
</dbReference>
<dbReference type="CDD" id="cd00090">
    <property type="entry name" value="HTH_ARSR"/>
    <property type="match status" value="1"/>
</dbReference>
<keyword evidence="2" id="KW-0804">Transcription</keyword>
<keyword evidence="4" id="KW-0547">Nucleotide-binding</keyword>
<evidence type="ECO:0000256" key="5">
    <source>
        <dbReference type="PIRSR" id="PIRSR640198-4"/>
    </source>
</evidence>
<dbReference type="InterPro" id="IPR011991">
    <property type="entry name" value="ArsR-like_HTH"/>
</dbReference>
<dbReference type="InterPro" id="IPR036390">
    <property type="entry name" value="WH_DNA-bd_sf"/>
</dbReference>
<name>A0A7T0KG77_9CORY</name>
<reference evidence="7 8" key="1">
    <citation type="submission" date="2020-11" db="EMBL/GenBank/DDBJ databases">
        <title>Corynebacterium sp. ZJ-599.</title>
        <authorList>
            <person name="Zhou J."/>
        </authorList>
    </citation>
    <scope>NUCLEOTIDE SEQUENCE [LARGE SCALE GENOMIC DNA]</scope>
    <source>
        <strain evidence="7 8">ZJ-599</strain>
    </source>
</reference>
<dbReference type="GO" id="GO:0003700">
    <property type="term" value="F:DNA-binding transcription factor activity"/>
    <property type="evidence" value="ECO:0007669"/>
    <property type="project" value="InterPro"/>
</dbReference>
<dbReference type="InterPro" id="IPR040198">
    <property type="entry name" value="Fido_containing"/>
</dbReference>
<dbReference type="Pfam" id="PF02661">
    <property type="entry name" value="Fic"/>
    <property type="match status" value="1"/>
</dbReference>
<feature type="active site" evidence="3">
    <location>
        <position position="215"/>
    </location>
</feature>
<dbReference type="InterPro" id="IPR036597">
    <property type="entry name" value="Fido-like_dom_sf"/>
</dbReference>
<dbReference type="InterPro" id="IPR003812">
    <property type="entry name" value="Fido"/>
</dbReference>
<dbReference type="InterPro" id="IPR036388">
    <property type="entry name" value="WH-like_DNA-bd_sf"/>
</dbReference>
<evidence type="ECO:0000259" key="6">
    <source>
        <dbReference type="PROSITE" id="PS51459"/>
    </source>
</evidence>